<dbReference type="SUPFAM" id="SSF51735">
    <property type="entry name" value="NAD(P)-binding Rossmann-fold domains"/>
    <property type="match status" value="1"/>
</dbReference>
<evidence type="ECO:0000259" key="1">
    <source>
        <dbReference type="Pfam" id="PF01370"/>
    </source>
</evidence>
<evidence type="ECO:0000313" key="4">
    <source>
        <dbReference type="Proteomes" id="UP000031866"/>
    </source>
</evidence>
<reference evidence="2" key="2">
    <citation type="submission" date="2016-02" db="EMBL/GenBank/DDBJ databases">
        <title>Genome sequence of Clostridium beijerinckii strain 59B.</title>
        <authorList>
            <person name="Little G.T."/>
            <person name="Minton N.P."/>
        </authorList>
    </citation>
    <scope>NUCLEOTIDE SEQUENCE</scope>
    <source>
        <strain evidence="2">NCIMB 14988</strain>
    </source>
</reference>
<protein>
    <submittedName>
        <fullName evidence="2 3">Epimerase</fullName>
    </submittedName>
</protein>
<dbReference type="AlphaFoldDB" id="A0A0B5QIA1"/>
<dbReference type="Pfam" id="PF01370">
    <property type="entry name" value="Epimerase"/>
    <property type="match status" value="1"/>
</dbReference>
<dbReference type="Proteomes" id="UP000031866">
    <property type="component" value="Chromosome"/>
</dbReference>
<proteinExistence type="predicted"/>
<dbReference type="GO" id="GO:0004029">
    <property type="term" value="F:aldehyde dehydrogenase (NAD+) activity"/>
    <property type="evidence" value="ECO:0007669"/>
    <property type="project" value="TreeGrafter"/>
</dbReference>
<reference evidence="3" key="3">
    <citation type="submission" date="2020-05" db="EMBL/GenBank/DDBJ databases">
        <title>Genomic insights into acetone-butanol-ethanol (ABE) fermentation by sequencing solventogenic clostridia strains.</title>
        <authorList>
            <person name="Brown S."/>
        </authorList>
    </citation>
    <scope>NUCLEOTIDE SEQUENCE</scope>
    <source>
        <strain evidence="3">DJ126</strain>
    </source>
</reference>
<evidence type="ECO:0000313" key="3">
    <source>
        <dbReference type="EMBL" id="NRV10569.1"/>
    </source>
</evidence>
<feature type="domain" description="NAD-dependent epimerase/dehydratase" evidence="1">
    <location>
        <begin position="3"/>
        <end position="219"/>
    </location>
</feature>
<name>A0A0B5QIA1_CLOBE</name>
<dbReference type="InterPro" id="IPR001509">
    <property type="entry name" value="Epimerase_deHydtase"/>
</dbReference>
<dbReference type="OrthoDB" id="9811743at2"/>
<reference evidence="4" key="1">
    <citation type="submission" date="2014-12" db="EMBL/GenBank/DDBJ databases">
        <title>Genome sequence of Clostridium beijerinckii strain 59B.</title>
        <authorList>
            <person name="Little G.T."/>
            <person name="Minton N.P."/>
        </authorList>
    </citation>
    <scope>NUCLEOTIDE SEQUENCE [LARGE SCALE GENOMIC DNA]</scope>
    <source>
        <strain evidence="4">59B</strain>
    </source>
</reference>
<evidence type="ECO:0000313" key="2">
    <source>
        <dbReference type="EMBL" id="AJH00666.1"/>
    </source>
</evidence>
<dbReference type="KEGG" id="cbei:LF65_04124"/>
<gene>
    <name evidence="3" type="ORF">DFH45_003532</name>
    <name evidence="2" type="ORF">LF65_04124</name>
</gene>
<dbReference type="EMBL" id="JABSXK010000001">
    <property type="protein sequence ID" value="NRV10569.1"/>
    <property type="molecule type" value="Genomic_DNA"/>
</dbReference>
<dbReference type="InterPro" id="IPR051783">
    <property type="entry name" value="NAD(P)-dependent_oxidoreduct"/>
</dbReference>
<sequence>MKIFVTGATGKVGSRFVPYLLKQGHEVRILVRNLEGASTLKEQGAEVILGDLLDNENLVEAVRGVDAVVHIAAQFRGGVSEEMAKAINIDATITLAKAALDAGVTRFVFTSTGNVYNNSLVNRPCMEDDVLTATALYPKTKMAAEKALLELYHEQGLDIRIMRLGFVYGDNDPHIQEILPFLSNWNPSKAMSVVHHADVSQALLLAASTPGIGGRIYNVADDNPITVGEFYKLQGESEQVSPNGGWPSFNQWDMILDTARIKSELDFNAKYPSLYIARDMGAL</sequence>
<accession>A0A0B5QIA1</accession>
<dbReference type="PANTHER" id="PTHR48079">
    <property type="entry name" value="PROTEIN YEEZ"/>
    <property type="match status" value="1"/>
</dbReference>
<dbReference type="GO" id="GO:0005737">
    <property type="term" value="C:cytoplasm"/>
    <property type="evidence" value="ECO:0007669"/>
    <property type="project" value="TreeGrafter"/>
</dbReference>
<dbReference type="RefSeq" id="WP_041898568.1">
    <property type="nucleotide sequence ID" value="NZ_CP010086.2"/>
</dbReference>
<dbReference type="EMBL" id="CP010086">
    <property type="protein sequence ID" value="AJH00666.1"/>
    <property type="molecule type" value="Genomic_DNA"/>
</dbReference>
<dbReference type="Proteomes" id="UP000821656">
    <property type="component" value="Unassembled WGS sequence"/>
</dbReference>
<dbReference type="PANTHER" id="PTHR48079:SF6">
    <property type="entry name" value="NAD(P)-BINDING DOMAIN-CONTAINING PROTEIN-RELATED"/>
    <property type="match status" value="1"/>
</dbReference>
<organism evidence="2 4">
    <name type="scientific">Clostridium beijerinckii</name>
    <name type="common">Clostridium MP</name>
    <dbReference type="NCBI Taxonomy" id="1520"/>
    <lineage>
        <taxon>Bacteria</taxon>
        <taxon>Bacillati</taxon>
        <taxon>Bacillota</taxon>
        <taxon>Clostridia</taxon>
        <taxon>Eubacteriales</taxon>
        <taxon>Clostridiaceae</taxon>
        <taxon>Clostridium</taxon>
    </lineage>
</organism>
<dbReference type="Gene3D" id="3.40.50.720">
    <property type="entry name" value="NAD(P)-binding Rossmann-like Domain"/>
    <property type="match status" value="1"/>
</dbReference>
<dbReference type="STRING" id="1520.LF65_04124"/>
<dbReference type="InterPro" id="IPR036291">
    <property type="entry name" value="NAD(P)-bd_dom_sf"/>
</dbReference>